<dbReference type="InterPro" id="IPR004226">
    <property type="entry name" value="TBCA"/>
</dbReference>
<dbReference type="Proteomes" id="UP000245884">
    <property type="component" value="Unassembled WGS sequence"/>
</dbReference>
<keyword evidence="6" id="KW-1185">Reference proteome</keyword>
<keyword evidence="3" id="KW-0493">Microtubule</keyword>
<evidence type="ECO:0000313" key="6">
    <source>
        <dbReference type="Proteomes" id="UP000245884"/>
    </source>
</evidence>
<dbReference type="Gene3D" id="1.20.58.90">
    <property type="match status" value="1"/>
</dbReference>
<dbReference type="GO" id="GO:0007021">
    <property type="term" value="P:tubulin complex assembly"/>
    <property type="evidence" value="ECO:0007669"/>
    <property type="project" value="UniProtKB-UniRule"/>
</dbReference>
<dbReference type="PANTHER" id="PTHR21500">
    <property type="entry name" value="TUBULIN-SPECIFIC CHAPERONE A"/>
    <property type="match status" value="1"/>
</dbReference>
<dbReference type="GO" id="GO:0005874">
    <property type="term" value="C:microtubule"/>
    <property type="evidence" value="ECO:0007669"/>
    <property type="project" value="UniProtKB-KW"/>
</dbReference>
<evidence type="ECO:0000256" key="2">
    <source>
        <dbReference type="ARBA" id="ARBA00023186"/>
    </source>
</evidence>
<evidence type="ECO:0000256" key="4">
    <source>
        <dbReference type="SAM" id="Coils"/>
    </source>
</evidence>
<keyword evidence="2 3" id="KW-0143">Chaperone</keyword>
<dbReference type="Pfam" id="PF02970">
    <property type="entry name" value="TBCA"/>
    <property type="match status" value="1"/>
</dbReference>
<dbReference type="GO" id="GO:0005829">
    <property type="term" value="C:cytosol"/>
    <property type="evidence" value="ECO:0007669"/>
    <property type="project" value="TreeGrafter"/>
</dbReference>
<dbReference type="GO" id="GO:0048487">
    <property type="term" value="F:beta-tubulin binding"/>
    <property type="evidence" value="ECO:0007669"/>
    <property type="project" value="InterPro"/>
</dbReference>
<comment type="subcellular location">
    <subcellularLocation>
        <location evidence="3">Cytoplasm</location>
        <location evidence="3">Cytoskeleton</location>
    </subcellularLocation>
</comment>
<dbReference type="OrthoDB" id="296187at2759"/>
<dbReference type="RefSeq" id="XP_025359581.1">
    <property type="nucleotide sequence ID" value="XM_025508534.1"/>
</dbReference>
<keyword evidence="3" id="KW-0963">Cytoplasm</keyword>
<evidence type="ECO:0000256" key="1">
    <source>
        <dbReference type="ARBA" id="ARBA00006806"/>
    </source>
</evidence>
<gene>
    <name evidence="5" type="ORF">BDZ90DRAFT_262822</name>
</gene>
<keyword evidence="3" id="KW-0206">Cytoskeleton</keyword>
<sequence length="120" mass="13377">MSDSTAIKRQLVIKTGVVKRLTKEEQTYIREAQEQRQRITNLEAQPDADEWNVKQQHKVLQDCLQMVPDCRRRLEAAVEDLKLFAEGLDEELAASLEAKAAQEALQGAEAAANEADGAEA</sequence>
<dbReference type="InterPro" id="IPR036126">
    <property type="entry name" value="TBCA_sf"/>
</dbReference>
<evidence type="ECO:0000313" key="5">
    <source>
        <dbReference type="EMBL" id="PWN24969.1"/>
    </source>
</evidence>
<dbReference type="AlphaFoldDB" id="A0A316UIC4"/>
<keyword evidence="4" id="KW-0175">Coiled coil</keyword>
<dbReference type="SUPFAM" id="SSF46988">
    <property type="entry name" value="Tubulin chaperone cofactor A"/>
    <property type="match status" value="1"/>
</dbReference>
<comment type="subunit">
    <text evidence="3">Supercomplex made of cofactors A to E. Cofactors A and D function by capturing and stabilizing tubulin in a quasi-native conformation. Cofactor E binds to the cofactor D-tubulin complex; interaction with cofactor C then causes the release of tubulin polypeptides that are committed to the native state.</text>
</comment>
<proteinExistence type="inferred from homology"/>
<dbReference type="STRING" id="1569628.A0A316UIC4"/>
<dbReference type="GeneID" id="37030357"/>
<reference evidence="5 6" key="1">
    <citation type="journal article" date="2018" name="Mol. Biol. Evol.">
        <title>Broad Genomic Sampling Reveals a Smut Pathogenic Ancestry of the Fungal Clade Ustilaginomycotina.</title>
        <authorList>
            <person name="Kijpornyongpan T."/>
            <person name="Mondo S.J."/>
            <person name="Barry K."/>
            <person name="Sandor L."/>
            <person name="Lee J."/>
            <person name="Lipzen A."/>
            <person name="Pangilinan J."/>
            <person name="LaButti K."/>
            <person name="Hainaut M."/>
            <person name="Henrissat B."/>
            <person name="Grigoriev I.V."/>
            <person name="Spatafora J.W."/>
            <person name="Aime M.C."/>
        </authorList>
    </citation>
    <scope>NUCLEOTIDE SEQUENCE [LARGE SCALE GENOMIC DNA]</scope>
    <source>
        <strain evidence="5 6">MCA 5214</strain>
    </source>
</reference>
<feature type="coiled-coil region" evidence="4">
    <location>
        <begin position="71"/>
        <end position="118"/>
    </location>
</feature>
<name>A0A316UIC4_9BASI</name>
<comment type="similarity">
    <text evidence="1 3">Belongs to the TBCA family.</text>
</comment>
<feature type="coiled-coil region" evidence="4">
    <location>
        <begin position="18"/>
        <end position="45"/>
    </location>
</feature>
<dbReference type="PANTHER" id="PTHR21500:SF0">
    <property type="entry name" value="TUBULIN-SPECIFIC CHAPERONE A"/>
    <property type="match status" value="1"/>
</dbReference>
<dbReference type="EMBL" id="KZ819678">
    <property type="protein sequence ID" value="PWN24969.1"/>
    <property type="molecule type" value="Genomic_DNA"/>
</dbReference>
<dbReference type="GO" id="GO:0007023">
    <property type="term" value="P:post-chaperonin tubulin folding pathway"/>
    <property type="evidence" value="ECO:0007669"/>
    <property type="project" value="UniProtKB-UniRule"/>
</dbReference>
<evidence type="ECO:0000256" key="3">
    <source>
        <dbReference type="RuleBase" id="RU364030"/>
    </source>
</evidence>
<accession>A0A316UIC4</accession>
<organism evidence="5 6">
    <name type="scientific">Jaminaea rosea</name>
    <dbReference type="NCBI Taxonomy" id="1569628"/>
    <lineage>
        <taxon>Eukaryota</taxon>
        <taxon>Fungi</taxon>
        <taxon>Dikarya</taxon>
        <taxon>Basidiomycota</taxon>
        <taxon>Ustilaginomycotina</taxon>
        <taxon>Exobasidiomycetes</taxon>
        <taxon>Microstromatales</taxon>
        <taxon>Microstromatales incertae sedis</taxon>
        <taxon>Jaminaea</taxon>
    </lineage>
</organism>
<protein>
    <recommendedName>
        <fullName evidence="3">Tubulin-specific chaperone A</fullName>
    </recommendedName>
</protein>